<dbReference type="Proteomes" id="UP000241647">
    <property type="component" value="Unassembled WGS sequence"/>
</dbReference>
<evidence type="ECO:0000259" key="2">
    <source>
        <dbReference type="PROSITE" id="PS50837"/>
    </source>
</evidence>
<dbReference type="SUPFAM" id="SSF52540">
    <property type="entry name" value="P-loop containing nucleoside triphosphate hydrolases"/>
    <property type="match status" value="1"/>
</dbReference>
<dbReference type="Gene3D" id="3.40.50.300">
    <property type="entry name" value="P-loop containing nucleotide triphosphate hydrolases"/>
    <property type="match status" value="1"/>
</dbReference>
<accession>A0A2T2YQD2</accession>
<sequence>MGSGSGAGAGSVAGASGDAGVEYRRGVAAYAVTCGLAGVPLLGIEIAPRDTCVAAVSLETDDSVDDIRIELETGWRAFVQAKRSLNAGKPLKTAVAQWLPAVRAGLNPTRDRLVIVAGTLSGSMRDLQRVLNRKRSDCPGSPTTAEKKALSQVRALLTGLSDEECDLVLRCAVIWELQVEEEHQTHSQRAVEGLRSVLADNEYDTARRAWATLMSLSGRAARLRGGYTIDGWHNALRGEGFEFRCDGSAPAAQLEVRHAAIGRYRARLHRTGTHLDLRGLGAEVPAMVLDEADASVTADEGRELVWAFLRRGRMILTGLPGGGKTTALKRLTAQLASDDSLPFPVFVPLRAISNADTGSSFRDRLVSVAVRDDSPADRAMVADDINRRLDSDGKIALILDSLDETYDCRARIVSDIASMLDGLPSGICVLLATRDIAYGQAATLRWPSLRLGPPAAVDRTVTAVLRASADHLISDQSARGDWIAERETWVQSALSKDEMLRETPLIPVLLAILAIRRSPARLPGQRAKILETVIRDIVADRELHRTDGRTLGPLDGSALGDATMHAFVAEAAEILNSQGRADTKAVVDAVAGALREPWDLPSGHASTAAREAVALFDETGIFVNSGAEETIAPRIALFAEIGDAVRITTRAAEIREWVRDRISAEQFEPLVLACILDTAVTHTVLEALHTHPTDIRLANVLVRAFRDGAELDDDAIGPVCECLIANVATGTPHGWFSWEDLLHLPIPAALRADAQAAADLHSPEHALVAQASLQLHFYHRGGEPADPQVLEGVLALEELPVHPSSHEGLKFDLRLAISDQTLSWTREQAAAYLLDHVEDATGLVVDIASATDTPSGLREAFTRLLTDRGLNAEATAVNTAIEKELAELEFPSWLSDYDPSKYSQFLRVIAGHRKAELSTEQATRTDELADFLDTLAMNSPGAGHLYKQPPGFVQQVVELTSVLYGFDPAILAAEAAIIDARMERSNSTDPYFALFDTASPRSVPDWPAVADPARAMQIVGRLFRLGLEHARFAALSLSAAPIAEYAGPELRRLLPILARSPRRHYLAAAALASLPAGPEPDCWIDSDEPVLRRVAALGIEPTIANTIADRFRPLLNDPDGHVQEAAIKNVVAAGPTDLAPILHDISRRPAPGWTCLSCRTLNEPAAHTKCANAGCFTIGPDPAKLAEKHLRNMEHARSDGATSTNTSPLTPNRPRILE</sequence>
<dbReference type="PROSITE" id="PS50837">
    <property type="entry name" value="NACHT"/>
    <property type="match status" value="1"/>
</dbReference>
<reference evidence="3 4" key="1">
    <citation type="submission" date="2018-02" db="EMBL/GenBank/DDBJ databases">
        <title>8 Nocardia nova and 1 Nocardia cyriacigeorgica strain used for evolution to TMP-SMX.</title>
        <authorList>
            <person name="Mehta H."/>
            <person name="Weng J."/>
            <person name="Shamoo Y."/>
        </authorList>
    </citation>
    <scope>NUCLEOTIDE SEQUENCE [LARGE SCALE GENOMIC DNA]</scope>
    <source>
        <strain evidence="3 4">ATCC 33727</strain>
    </source>
</reference>
<feature type="region of interest" description="Disordered" evidence="1">
    <location>
        <begin position="1194"/>
        <end position="1218"/>
    </location>
</feature>
<gene>
    <name evidence="3" type="ORF">C8259_33545</name>
</gene>
<dbReference type="InterPro" id="IPR027417">
    <property type="entry name" value="P-loop_NTPase"/>
</dbReference>
<dbReference type="RefSeq" id="WP_084494444.1">
    <property type="nucleotide sequence ID" value="NZ_PYHS01000033.1"/>
</dbReference>
<evidence type="ECO:0000313" key="3">
    <source>
        <dbReference type="EMBL" id="PSR57689.1"/>
    </source>
</evidence>
<dbReference type="AlphaFoldDB" id="A0A2T2YQD2"/>
<evidence type="ECO:0000256" key="1">
    <source>
        <dbReference type="SAM" id="MobiDB-lite"/>
    </source>
</evidence>
<protein>
    <submittedName>
        <fullName evidence="3">NACHT domain-containing protein</fullName>
    </submittedName>
</protein>
<dbReference type="Pfam" id="PF05729">
    <property type="entry name" value="NACHT"/>
    <property type="match status" value="1"/>
</dbReference>
<proteinExistence type="predicted"/>
<feature type="compositionally biased region" description="Polar residues" evidence="1">
    <location>
        <begin position="1200"/>
        <end position="1210"/>
    </location>
</feature>
<dbReference type="InterPro" id="IPR007111">
    <property type="entry name" value="NACHT_NTPase"/>
</dbReference>
<comment type="caution">
    <text evidence="3">The sequence shown here is derived from an EMBL/GenBank/DDBJ whole genome shotgun (WGS) entry which is preliminary data.</text>
</comment>
<dbReference type="EMBL" id="PYHS01000033">
    <property type="protein sequence ID" value="PSR57689.1"/>
    <property type="molecule type" value="Genomic_DNA"/>
</dbReference>
<organism evidence="3 4">
    <name type="scientific">Nocardia nova</name>
    <dbReference type="NCBI Taxonomy" id="37330"/>
    <lineage>
        <taxon>Bacteria</taxon>
        <taxon>Bacillati</taxon>
        <taxon>Actinomycetota</taxon>
        <taxon>Actinomycetes</taxon>
        <taxon>Mycobacteriales</taxon>
        <taxon>Nocardiaceae</taxon>
        <taxon>Nocardia</taxon>
    </lineage>
</organism>
<feature type="domain" description="NACHT" evidence="2">
    <location>
        <begin position="312"/>
        <end position="434"/>
    </location>
</feature>
<evidence type="ECO:0000313" key="4">
    <source>
        <dbReference type="Proteomes" id="UP000241647"/>
    </source>
</evidence>
<name>A0A2T2YQD2_9NOCA</name>